<name>A0A1L0FDS9_AERVE</name>
<dbReference type="AlphaFoldDB" id="A0A1L0FDS9"/>
<proteinExistence type="inferred from homology"/>
<dbReference type="PANTHER" id="PTHR33755:SF7">
    <property type="entry name" value="TOXIN MODULE OF TOXIN-ANTITOXIN SYSTEM RELE_STBE FAMILY"/>
    <property type="match status" value="1"/>
</dbReference>
<sequence>MPPVIFAPAALRDLQRLREFLRPKSPQVAQRAATTIQLSLRQLAAQPSMGRPIKGLPEAFREWVIPFGDSGYLARYRIEPDVIVVLAVRHQREVGYS</sequence>
<accession>A0A1L0FDS9</accession>
<reference evidence="3" key="2">
    <citation type="submission" date="2016-11" db="EMBL/GenBank/DDBJ databases">
        <authorList>
            <person name="Jaros S."/>
            <person name="Januszkiewicz K."/>
            <person name="Wedrychowicz H."/>
        </authorList>
    </citation>
    <scope>NUCLEOTIDE SEQUENCE</scope>
    <source>
        <strain evidence="3">9716_6_27</strain>
        <plasmid evidence="3">9716_6_27</plasmid>
    </source>
</reference>
<dbReference type="EMBL" id="LT635659">
    <property type="protein sequence ID" value="SGZ37774.1"/>
    <property type="molecule type" value="Genomic_DNA"/>
</dbReference>
<dbReference type="Gene3D" id="3.30.2310.20">
    <property type="entry name" value="RelE-like"/>
    <property type="match status" value="1"/>
</dbReference>
<protein>
    <submittedName>
        <fullName evidence="3">ParE toxin of type II toxin-antitoxin system</fullName>
    </submittedName>
</protein>
<dbReference type="InterPro" id="IPR007712">
    <property type="entry name" value="RelE/ParE_toxin"/>
</dbReference>
<evidence type="ECO:0000313" key="3">
    <source>
        <dbReference type="EMBL" id="SGZ37774.1"/>
    </source>
</evidence>
<dbReference type="RefSeq" id="WP_139423980.1">
    <property type="nucleotide sequence ID" value="NZ_JAAKLJ010000053.1"/>
</dbReference>
<evidence type="ECO:0000256" key="1">
    <source>
        <dbReference type="ARBA" id="ARBA00006226"/>
    </source>
</evidence>
<dbReference type="PANTHER" id="PTHR33755">
    <property type="entry name" value="TOXIN PARE1-RELATED"/>
    <property type="match status" value="1"/>
</dbReference>
<dbReference type="Pfam" id="PF05016">
    <property type="entry name" value="ParE_toxin"/>
    <property type="match status" value="1"/>
</dbReference>
<evidence type="ECO:0000256" key="2">
    <source>
        <dbReference type="ARBA" id="ARBA00022649"/>
    </source>
</evidence>
<gene>
    <name evidence="3" type="primary">relE3</name>
</gene>
<reference evidence="3" key="1">
    <citation type="submission" date="2016-11" db="EMBL/GenBank/DDBJ databases">
        <title>Aeromonas genus plasmids.</title>
        <authorList>
            <person name="Klemm E.J."/>
            <person name="Page A.J."/>
        </authorList>
    </citation>
    <scope>NUCLEOTIDE SEQUENCE [LARGE SCALE GENOMIC DNA]</scope>
    <source>
        <strain evidence="3">9716_6_27</strain>
        <plasmid evidence="3">9716_6_27</plasmid>
    </source>
</reference>
<dbReference type="InterPro" id="IPR051803">
    <property type="entry name" value="TA_system_RelE-like_toxin"/>
</dbReference>
<comment type="similarity">
    <text evidence="1">Belongs to the RelE toxin family.</text>
</comment>
<keyword evidence="2" id="KW-1277">Toxin-antitoxin system</keyword>
<geneLocation type="plasmid" evidence="3">
    <name>9716_6_27</name>
</geneLocation>
<dbReference type="InterPro" id="IPR035093">
    <property type="entry name" value="RelE/ParE_toxin_dom_sf"/>
</dbReference>
<organism evidence="3">
    <name type="scientific">Aeromonas veronii</name>
    <dbReference type="NCBI Taxonomy" id="654"/>
    <lineage>
        <taxon>Bacteria</taxon>
        <taxon>Pseudomonadati</taxon>
        <taxon>Pseudomonadota</taxon>
        <taxon>Gammaproteobacteria</taxon>
        <taxon>Aeromonadales</taxon>
        <taxon>Aeromonadaceae</taxon>
        <taxon>Aeromonas</taxon>
    </lineage>
</organism>
<keyword evidence="3" id="KW-0614">Plasmid</keyword>